<dbReference type="HAMAP" id="MF_00244">
    <property type="entry name" value="NaMN_adenylyltr"/>
    <property type="match status" value="1"/>
</dbReference>
<dbReference type="UniPathway" id="UPA00253">
    <property type="reaction ID" value="UER00332"/>
</dbReference>
<evidence type="ECO:0000256" key="11">
    <source>
        <dbReference type="ARBA" id="ARBA00048721"/>
    </source>
</evidence>
<evidence type="ECO:0000256" key="8">
    <source>
        <dbReference type="ARBA" id="ARBA00022741"/>
    </source>
</evidence>
<keyword evidence="13" id="KW-0678">Repressor</keyword>
<comment type="similarity">
    <text evidence="4 13">Belongs to the Iojap/RsfS family.</text>
</comment>
<dbReference type="Proteomes" id="UP000254958">
    <property type="component" value="Unassembled WGS sequence"/>
</dbReference>
<accession>A0A370FVC1</accession>
<feature type="region of interest" description="Disordered" evidence="14">
    <location>
        <begin position="223"/>
        <end position="244"/>
    </location>
</feature>
<dbReference type="InterPro" id="IPR014729">
    <property type="entry name" value="Rossmann-like_a/b/a_fold"/>
</dbReference>
<evidence type="ECO:0000259" key="15">
    <source>
        <dbReference type="Pfam" id="PF01467"/>
    </source>
</evidence>
<organism evidence="16 17">
    <name type="scientific">Gluconacetobacter liquefaciens</name>
    <name type="common">Acetobacter liquefaciens</name>
    <dbReference type="NCBI Taxonomy" id="89584"/>
    <lineage>
        <taxon>Bacteria</taxon>
        <taxon>Pseudomonadati</taxon>
        <taxon>Pseudomonadota</taxon>
        <taxon>Alphaproteobacteria</taxon>
        <taxon>Acetobacterales</taxon>
        <taxon>Acetobacteraceae</taxon>
        <taxon>Gluconacetobacter</taxon>
    </lineage>
</organism>
<dbReference type="PANTHER" id="PTHR39321:SF3">
    <property type="entry name" value="PHOSPHOPANTETHEINE ADENYLYLTRANSFERASE"/>
    <property type="match status" value="1"/>
</dbReference>
<comment type="catalytic activity">
    <reaction evidence="11 12">
        <text>nicotinate beta-D-ribonucleotide + ATP + H(+) = deamido-NAD(+) + diphosphate</text>
        <dbReference type="Rhea" id="RHEA:22860"/>
        <dbReference type="ChEBI" id="CHEBI:15378"/>
        <dbReference type="ChEBI" id="CHEBI:30616"/>
        <dbReference type="ChEBI" id="CHEBI:33019"/>
        <dbReference type="ChEBI" id="CHEBI:57502"/>
        <dbReference type="ChEBI" id="CHEBI:58437"/>
        <dbReference type="EC" id="2.7.7.18"/>
    </reaction>
</comment>
<dbReference type="GO" id="GO:0005524">
    <property type="term" value="F:ATP binding"/>
    <property type="evidence" value="ECO:0007669"/>
    <property type="project" value="UniProtKB-KW"/>
</dbReference>
<dbReference type="SUPFAM" id="SSF81301">
    <property type="entry name" value="Nucleotidyltransferase"/>
    <property type="match status" value="1"/>
</dbReference>
<dbReference type="NCBIfam" id="NF000843">
    <property type="entry name" value="PRK00071.2-2"/>
    <property type="match status" value="1"/>
</dbReference>
<proteinExistence type="inferred from homology"/>
<dbReference type="InterPro" id="IPR005248">
    <property type="entry name" value="NadD/NMNAT"/>
</dbReference>
<evidence type="ECO:0000256" key="1">
    <source>
        <dbReference type="ARBA" id="ARBA00002324"/>
    </source>
</evidence>
<name>A0A370FVC1_GLULI</name>
<dbReference type="Gene3D" id="3.30.460.10">
    <property type="entry name" value="Beta Polymerase, domain 2"/>
    <property type="match status" value="1"/>
</dbReference>
<keyword evidence="13" id="KW-0963">Cytoplasm</keyword>
<keyword evidence="17" id="KW-1185">Reference proteome</keyword>
<reference evidence="16 17" key="1">
    <citation type="submission" date="2018-07" db="EMBL/GenBank/DDBJ databases">
        <title>Genomic Encyclopedia of Type Strains, Phase IV (KMG-IV): sequencing the most valuable type-strain genomes for metagenomic binning, comparative biology and taxonomic classification.</title>
        <authorList>
            <person name="Goeker M."/>
        </authorList>
    </citation>
    <scope>NUCLEOTIDE SEQUENCE [LARGE SCALE GENOMIC DNA]</scope>
    <source>
        <strain evidence="16 17">DSM 5603</strain>
    </source>
</reference>
<evidence type="ECO:0000256" key="12">
    <source>
        <dbReference type="HAMAP-Rule" id="MF_00244"/>
    </source>
</evidence>
<comment type="subunit">
    <text evidence="13">Interacts with ribosomal protein uL14 (rplN).</text>
</comment>
<evidence type="ECO:0000256" key="9">
    <source>
        <dbReference type="ARBA" id="ARBA00022840"/>
    </source>
</evidence>
<evidence type="ECO:0000256" key="5">
    <source>
        <dbReference type="ARBA" id="ARBA00022642"/>
    </source>
</evidence>
<dbReference type="GO" id="GO:0005737">
    <property type="term" value="C:cytoplasm"/>
    <property type="evidence" value="ECO:0007669"/>
    <property type="project" value="UniProtKB-SubCell"/>
</dbReference>
<gene>
    <name evidence="12" type="primary">nadD</name>
    <name evidence="13" type="synonym">rsfS</name>
    <name evidence="16" type="ORF">C7453_11838</name>
</gene>
<dbReference type="InterPro" id="IPR043519">
    <property type="entry name" value="NT_sf"/>
</dbReference>
<keyword evidence="10 12" id="KW-0520">NAD</keyword>
<dbReference type="NCBIfam" id="TIGR00090">
    <property type="entry name" value="rsfS_iojap_ybeB"/>
    <property type="match status" value="1"/>
</dbReference>
<keyword evidence="6 12" id="KW-0808">Transferase</keyword>
<keyword evidence="5 12" id="KW-0662">Pyridine nucleotide biosynthesis</keyword>
<dbReference type="EC" id="2.7.7.18" evidence="12"/>
<evidence type="ECO:0000313" key="16">
    <source>
        <dbReference type="EMBL" id="RDI33638.1"/>
    </source>
</evidence>
<evidence type="ECO:0000256" key="14">
    <source>
        <dbReference type="SAM" id="MobiDB-lite"/>
    </source>
</evidence>
<dbReference type="Pfam" id="PF01467">
    <property type="entry name" value="CTP_transf_like"/>
    <property type="match status" value="1"/>
</dbReference>
<keyword evidence="13" id="KW-0810">Translation regulation</keyword>
<dbReference type="AlphaFoldDB" id="A0A370FVC1"/>
<dbReference type="HAMAP" id="MF_01477">
    <property type="entry name" value="Iojap_RsfS"/>
    <property type="match status" value="1"/>
</dbReference>
<evidence type="ECO:0000256" key="4">
    <source>
        <dbReference type="ARBA" id="ARBA00010574"/>
    </source>
</evidence>
<sequence length="402" mass="43109">MTSLPVWGDGRRIRVGLLGGSFNPVHVGHLQLAQRALRLLRLDQVWLMVSPGNPLKPAEGMAPLAERLAGVAAKVDGRRIIATDIERYLGTRYTVDTLALLRLRFPNVEFVWLMGADGLADLPRWRRWRRIVSMVPFAVLPRPPYNPAALRGQAALALGRWRRPAREAPILADCAPCAWAFLPAPQIGISATELRATALERALAPQGDPAQKASGVRVIARKPPADTGTTRRTAPKKTAGTTGRKTTAGLAAVPGAARAPGTPRKKAAVAGPGKAVNREPAEISKLEKYLSVITESLADDKGEDIVVLDLTGRASFADRMVIATGIADRQISAMAAHLERKLGEAGLKRVLIEGANGSDWVLIDAGDIVVHLFKTEARAQYGLERMWGADLDVPPGGAPDAE</sequence>
<evidence type="ECO:0000256" key="3">
    <source>
        <dbReference type="ARBA" id="ARBA00009014"/>
    </source>
</evidence>
<evidence type="ECO:0000313" key="17">
    <source>
        <dbReference type="Proteomes" id="UP000254958"/>
    </source>
</evidence>
<protein>
    <recommendedName>
        <fullName evidence="12 13">Multifunctional fusion protein</fullName>
    </recommendedName>
    <domain>
        <recommendedName>
            <fullName evidence="12">Probable nicotinate-nucleotide adenylyltransferase</fullName>
            <ecNumber evidence="12">2.7.7.18</ecNumber>
        </recommendedName>
        <alternativeName>
            <fullName evidence="12">Deamido-NAD(+) diphosphorylase</fullName>
        </alternativeName>
        <alternativeName>
            <fullName evidence="12">Deamido-NAD(+) pyrophosphorylase</fullName>
        </alternativeName>
        <alternativeName>
            <fullName evidence="12">Nicotinate mononucleotide adenylyltransferase</fullName>
            <shortName evidence="12">NaMN adenylyltransferase</shortName>
        </alternativeName>
    </domain>
    <domain>
        <recommendedName>
            <fullName evidence="13">Ribosomal silencing factor RsfS</fullName>
        </recommendedName>
    </domain>
</protein>
<dbReference type="GO" id="GO:0009435">
    <property type="term" value="P:NAD+ biosynthetic process"/>
    <property type="evidence" value="ECO:0007669"/>
    <property type="project" value="UniProtKB-UniRule"/>
</dbReference>
<comment type="caution">
    <text evidence="16">The sequence shown here is derived from an EMBL/GenBank/DDBJ whole genome shotgun (WGS) entry which is preliminary data.</text>
</comment>
<dbReference type="GO" id="GO:0017148">
    <property type="term" value="P:negative regulation of translation"/>
    <property type="evidence" value="ECO:0007669"/>
    <property type="project" value="UniProtKB-UniRule"/>
</dbReference>
<keyword evidence="7 12" id="KW-0548">Nucleotidyltransferase</keyword>
<dbReference type="GO" id="GO:0004515">
    <property type="term" value="F:nicotinate-nucleotide adenylyltransferase activity"/>
    <property type="evidence" value="ECO:0007669"/>
    <property type="project" value="UniProtKB-UniRule"/>
</dbReference>
<dbReference type="GO" id="GO:0042256">
    <property type="term" value="P:cytosolic ribosome assembly"/>
    <property type="evidence" value="ECO:0007669"/>
    <property type="project" value="UniProtKB-UniRule"/>
</dbReference>
<evidence type="ECO:0000256" key="13">
    <source>
        <dbReference type="HAMAP-Rule" id="MF_01477"/>
    </source>
</evidence>
<keyword evidence="8 12" id="KW-0547">Nucleotide-binding</keyword>
<feature type="compositionally biased region" description="Low complexity" evidence="14">
    <location>
        <begin position="227"/>
        <end position="244"/>
    </location>
</feature>
<dbReference type="SUPFAM" id="SSF52374">
    <property type="entry name" value="Nucleotidylyl transferase"/>
    <property type="match status" value="1"/>
</dbReference>
<comment type="similarity">
    <text evidence="3 12">Belongs to the NadD family.</text>
</comment>
<dbReference type="EMBL" id="QQAW01000018">
    <property type="protein sequence ID" value="RDI33638.1"/>
    <property type="molecule type" value="Genomic_DNA"/>
</dbReference>
<evidence type="ECO:0000256" key="7">
    <source>
        <dbReference type="ARBA" id="ARBA00022695"/>
    </source>
</evidence>
<dbReference type="Gene3D" id="3.40.50.620">
    <property type="entry name" value="HUPs"/>
    <property type="match status" value="1"/>
</dbReference>
<feature type="domain" description="Cytidyltransferase-like" evidence="15">
    <location>
        <begin position="17"/>
        <end position="196"/>
    </location>
</feature>
<keyword evidence="9 12" id="KW-0067">ATP-binding</keyword>
<comment type="function">
    <text evidence="13">Functions as a ribosomal silencing factor. Interacts with ribosomal protein uL14 (rplN), blocking formation of intersubunit bridge B8. Prevents association of the 30S and 50S ribosomal subunits and the formation of functional ribosomes, thus repressing translation.</text>
</comment>
<comment type="pathway">
    <text evidence="2 12">Cofactor biosynthesis; NAD(+) biosynthesis; deamido-NAD(+) from nicotinate D-ribonucleotide: step 1/1.</text>
</comment>
<evidence type="ECO:0000256" key="10">
    <source>
        <dbReference type="ARBA" id="ARBA00023027"/>
    </source>
</evidence>
<dbReference type="InterPro" id="IPR004821">
    <property type="entry name" value="Cyt_trans-like"/>
</dbReference>
<dbReference type="CDD" id="cd02165">
    <property type="entry name" value="NMNAT"/>
    <property type="match status" value="1"/>
</dbReference>
<comment type="subcellular location">
    <subcellularLocation>
        <location evidence="13">Cytoplasm</location>
    </subcellularLocation>
</comment>
<dbReference type="InterPro" id="IPR004394">
    <property type="entry name" value="Iojap/RsfS/C7orf30"/>
</dbReference>
<dbReference type="Pfam" id="PF02410">
    <property type="entry name" value="RsfS"/>
    <property type="match status" value="1"/>
</dbReference>
<evidence type="ECO:0000256" key="2">
    <source>
        <dbReference type="ARBA" id="ARBA00005019"/>
    </source>
</evidence>
<dbReference type="GO" id="GO:0090071">
    <property type="term" value="P:negative regulation of ribosome biogenesis"/>
    <property type="evidence" value="ECO:0007669"/>
    <property type="project" value="UniProtKB-UniRule"/>
</dbReference>
<comment type="function">
    <text evidence="1 12">Catalyzes the reversible adenylation of nicotinate mononucleotide (NaMN) to nicotinic acid adenine dinucleotide (NaAD).</text>
</comment>
<evidence type="ECO:0000256" key="6">
    <source>
        <dbReference type="ARBA" id="ARBA00022679"/>
    </source>
</evidence>
<dbReference type="PANTHER" id="PTHR39321">
    <property type="entry name" value="NICOTINATE-NUCLEOTIDE ADENYLYLTRANSFERASE-RELATED"/>
    <property type="match status" value="1"/>
</dbReference>